<dbReference type="GO" id="GO:0005524">
    <property type="term" value="F:ATP binding"/>
    <property type="evidence" value="ECO:0007669"/>
    <property type="project" value="UniProtKB-UniRule"/>
</dbReference>
<feature type="compositionally biased region" description="Polar residues" evidence="23">
    <location>
        <begin position="53"/>
        <end position="64"/>
    </location>
</feature>
<evidence type="ECO:0000256" key="12">
    <source>
        <dbReference type="ARBA" id="ARBA00022821"/>
    </source>
</evidence>
<dbReference type="GO" id="GO:0040008">
    <property type="term" value="P:regulation of growth"/>
    <property type="evidence" value="ECO:0007669"/>
    <property type="project" value="InterPro"/>
</dbReference>
<dbReference type="PROSITE" id="PS00108">
    <property type="entry name" value="PROTEIN_KINASE_ST"/>
    <property type="match status" value="1"/>
</dbReference>
<evidence type="ECO:0000256" key="2">
    <source>
        <dbReference type="ARBA" id="ARBA00008536"/>
    </source>
</evidence>
<dbReference type="InterPro" id="IPR019825">
    <property type="entry name" value="Lectin_legB_Mn/Ca_BS"/>
</dbReference>
<feature type="transmembrane region" description="Helical" evidence="24">
    <location>
        <begin position="891"/>
        <end position="915"/>
    </location>
</feature>
<feature type="region of interest" description="Disordered" evidence="23">
    <location>
        <begin position="421"/>
        <end position="443"/>
    </location>
</feature>
<dbReference type="EMBL" id="JACMSC010000065">
    <property type="protein sequence ID" value="KAG6467316.1"/>
    <property type="molecule type" value="Genomic_DNA"/>
</dbReference>
<evidence type="ECO:0000256" key="6">
    <source>
        <dbReference type="ARBA" id="ARBA00022679"/>
    </source>
</evidence>
<evidence type="ECO:0000256" key="17">
    <source>
        <dbReference type="ARBA" id="ARBA00023180"/>
    </source>
</evidence>
<gene>
    <name evidence="26" type="ORF">ZIOFF_074873</name>
</gene>
<dbReference type="InterPro" id="IPR011009">
    <property type="entry name" value="Kinase-like_dom_sf"/>
</dbReference>
<evidence type="ECO:0000313" key="26">
    <source>
        <dbReference type="EMBL" id="KAG6467316.1"/>
    </source>
</evidence>
<keyword evidence="22" id="KW-0175">Coiled coil</keyword>
<evidence type="ECO:0000256" key="10">
    <source>
        <dbReference type="ARBA" id="ARBA00022741"/>
    </source>
</evidence>
<evidence type="ECO:0000256" key="7">
    <source>
        <dbReference type="ARBA" id="ARBA00022692"/>
    </source>
</evidence>
<dbReference type="SUPFAM" id="SSF56112">
    <property type="entry name" value="Protein kinase-like (PK-like)"/>
    <property type="match status" value="1"/>
</dbReference>
<comment type="subunit">
    <text evidence="20">Interacts with ABCG40.</text>
</comment>
<feature type="coiled-coil region" evidence="22">
    <location>
        <begin position="695"/>
        <end position="750"/>
    </location>
</feature>
<dbReference type="SUPFAM" id="SSF49899">
    <property type="entry name" value="Concanavalin A-like lectins/glucanases"/>
    <property type="match status" value="1"/>
</dbReference>
<comment type="function">
    <text evidence="19">Promotes hydrogen peroxide H(2)O(2) production and cell death.</text>
</comment>
<comment type="caution">
    <text evidence="26">The sequence shown here is derived from an EMBL/GenBank/DDBJ whole genome shotgun (WGS) entry which is preliminary data.</text>
</comment>
<evidence type="ECO:0000256" key="13">
    <source>
        <dbReference type="ARBA" id="ARBA00022840"/>
    </source>
</evidence>
<feature type="domain" description="Protein kinase" evidence="25">
    <location>
        <begin position="1218"/>
        <end position="1495"/>
    </location>
</feature>
<keyword evidence="5" id="KW-0723">Serine/threonine-protein kinase</keyword>
<dbReference type="PROSITE" id="PS00307">
    <property type="entry name" value="LECTIN_LEGUME_BETA"/>
    <property type="match status" value="1"/>
</dbReference>
<keyword evidence="13 21" id="KW-0067">ATP-binding</keyword>
<comment type="subcellular location">
    <subcellularLocation>
        <location evidence="1">Cell membrane</location>
        <topology evidence="1">Single-pass type I membrane protein</topology>
    </subcellularLocation>
</comment>
<keyword evidence="27" id="KW-1185">Reference proteome</keyword>
<feature type="region of interest" description="Disordered" evidence="23">
    <location>
        <begin position="1"/>
        <end position="88"/>
    </location>
</feature>
<dbReference type="InterPro" id="IPR017441">
    <property type="entry name" value="Protein_kinase_ATP_BS"/>
</dbReference>
<dbReference type="CDD" id="cd06899">
    <property type="entry name" value="lectin_legume_LecRK_Arcelin_ConA"/>
    <property type="match status" value="1"/>
</dbReference>
<dbReference type="GO" id="GO:0002229">
    <property type="term" value="P:defense response to oomycetes"/>
    <property type="evidence" value="ECO:0007669"/>
    <property type="project" value="UniProtKB-ARBA"/>
</dbReference>
<dbReference type="Proteomes" id="UP000734854">
    <property type="component" value="Unassembled WGS sequence"/>
</dbReference>
<keyword evidence="8" id="KW-0732">Signal</keyword>
<evidence type="ECO:0000256" key="1">
    <source>
        <dbReference type="ARBA" id="ARBA00004251"/>
    </source>
</evidence>
<dbReference type="PROSITE" id="PS00107">
    <property type="entry name" value="PROTEIN_KINASE_ATP"/>
    <property type="match status" value="1"/>
</dbReference>
<dbReference type="Gene3D" id="2.60.120.200">
    <property type="match status" value="1"/>
</dbReference>
<comment type="function">
    <text evidence="18">Involved in resistance response to the pathogenic oomycetes Phytophthora infestans and Phytophthora capsici.</text>
</comment>
<keyword evidence="7 24" id="KW-0812">Transmembrane</keyword>
<feature type="compositionally biased region" description="Low complexity" evidence="23">
    <location>
        <begin position="1"/>
        <end position="14"/>
    </location>
</feature>
<reference evidence="26 27" key="1">
    <citation type="submission" date="2020-08" db="EMBL/GenBank/DDBJ databases">
        <title>Plant Genome Project.</title>
        <authorList>
            <person name="Zhang R.-G."/>
        </authorList>
    </citation>
    <scope>NUCLEOTIDE SEQUENCE [LARGE SCALE GENOMIC DNA]</scope>
    <source>
        <tissue evidence="26">Rhizome</tissue>
    </source>
</reference>
<evidence type="ECO:0000256" key="19">
    <source>
        <dbReference type="ARBA" id="ARBA00058818"/>
    </source>
</evidence>
<comment type="similarity">
    <text evidence="2">In the N-terminal section; belongs to the leguminous lectin family.</text>
</comment>
<dbReference type="GO" id="GO:0030246">
    <property type="term" value="F:carbohydrate binding"/>
    <property type="evidence" value="ECO:0007669"/>
    <property type="project" value="UniProtKB-KW"/>
</dbReference>
<sequence>MASAKVMSSSVASSRKQGHLELGKKKLEEFRKKKASKQAASASQLQSADSDQYLDTSKINQHNGGESPLDRNGRAMSDTSGTTMPNEDKIVISSLSSDLDSSKRMFVSSSSLNFSNHALQNNAVQELKDRTSKLQENSTFSGLSNGFYDHWKEKNELSSSKESKAGLVDGFKRDQTIAFNPDIREPYVDAQIDYSGSRLHNVQSGDIGSRSSSTTHKHDIDVPVTYDMSNVPEKLETISASNTIDLLSTSAGVSGVIDVFHAAQKPFLSSNLNNKMGALSLGGGRISDAISRRLDAVNTSFQAPESSSTNFGPGFESFSSEQFPLTSYGTNFGRSRPSFLDSLSVSTVPSMSNSLHGKHDRDATPGMFDGSKFKNTENHLSSVTVQPSRENLLEKSISSTNLDSLEEKLFTSNSLASLNNEQQLDYRTSDQKEPEFPSTKKDEDFSALEQYIDDLTQEKFSLQRALETSQALSESLAAENTALTDSFNQQGKVVNQLKSDIERLEEEMKAQMLALQTVKLECTNAQLECNAADERAKLLASEVISLEEKALRLRSNELKLEKELENWKSNLAPYQRKVSILEKERQDFQSTVDALQEEKKVLQSKLRKASNDGKAKDLVASSSSRQDAATSTEDLDVETSIQGTMLQNGINRTHDVRPSESLSGDTSISCSLHDDRTIDLPDASADLPHDQHRMIENIRALISELAVEKEELVQALRIESSNCSKMKELNKELSQKLEVQTQRLELLTAQRMANENHLVKPMDHRGAHDMTEYADEGDETNPCASGRAGVGLDNETLPRRASKTSNQQASMIGSTANLFGIEALMEIINRGFAYLEIDSENVVTGGDRTMIPEVNANKSLSPTEDESKAAKSKQDLIAEFLLQESVTMASMGAAAFVFFQALSLISSAGSLSFNFSTFGRDTPSKIDLQGDAFYNNPNISLTKNQLGAPITSSSGRAVFREPLLLWDATTGELTDFVTHFSFVIDSFRQPDYGDGLAFFLSPYPSFIPDDSSGGHLGLIGNASAVFIAVEFDTYKNDWDADDHHVGIDVSSVRSSSVTTWNSSIKDGRTANVWVSYNSTARNLTVFLTYKDNPVFGGNSTLSYEVDLRELLPETVAVGFSAATGLSTEIHNLLSWSFTSTLQPRKKKRNPLFPLLLLLLGSVAGLISVLGLAIWLHKNKICEKINEEKEENRIDIELEGERGPMRFSSRELAAATREFSDEVKLGEGGFGAVYRGVLEESKKEVAIKRVARGSKQGRKEYMSEVKIISRLRHRNLVQLVGWCHENGEFLLVYEFVPNGSLDSHLHGEKVLDWPARRKGLAAALVYLHEEWEQCVVHRDVKPSNVMLDSAFNAKLGDFGLARLVGHDRGSQTTAAAGTMGYLAPECVAAGKAGRESDVYSFGVVMLEIACGRRPAESDVRLVEWVWGLYGRRRVLEAADGRLRGKFDGEEMERMMVVGLWCAHPDYAMRPSMKQAISVMNSDGGPLPDLPPAMPVLMFYAPPMEMCRFSYTSSVVTMTTTSTVTGYATNTSPGSSSSSTANS</sequence>
<dbReference type="Gene3D" id="1.10.510.10">
    <property type="entry name" value="Transferase(Phosphotransferase) domain 1"/>
    <property type="match status" value="1"/>
</dbReference>
<evidence type="ECO:0000256" key="20">
    <source>
        <dbReference type="ARBA" id="ARBA00063357"/>
    </source>
</evidence>
<keyword evidence="17" id="KW-0325">Glycoprotein</keyword>
<dbReference type="InterPro" id="IPR013320">
    <property type="entry name" value="ConA-like_dom_sf"/>
</dbReference>
<dbReference type="Gene3D" id="3.30.200.20">
    <property type="entry name" value="Phosphorylase Kinase, domain 1"/>
    <property type="match status" value="1"/>
</dbReference>
<evidence type="ECO:0000256" key="9">
    <source>
        <dbReference type="ARBA" id="ARBA00022734"/>
    </source>
</evidence>
<protein>
    <recommendedName>
        <fullName evidence="25">Protein kinase domain-containing protein</fullName>
    </recommendedName>
</protein>
<dbReference type="InterPro" id="IPR008271">
    <property type="entry name" value="Ser/Thr_kinase_AS"/>
</dbReference>
<evidence type="ECO:0000259" key="25">
    <source>
        <dbReference type="PROSITE" id="PS50011"/>
    </source>
</evidence>
<dbReference type="CDD" id="cd14066">
    <property type="entry name" value="STKc_IRAK"/>
    <property type="match status" value="1"/>
</dbReference>
<name>A0A8J5BUJ4_ZINOF</name>
<evidence type="ECO:0000256" key="24">
    <source>
        <dbReference type="SAM" id="Phobius"/>
    </source>
</evidence>
<evidence type="ECO:0000256" key="21">
    <source>
        <dbReference type="PROSITE-ProRule" id="PRU10141"/>
    </source>
</evidence>
<dbReference type="SMART" id="SM00220">
    <property type="entry name" value="S_TKc"/>
    <property type="match status" value="1"/>
</dbReference>
<feature type="region of interest" description="Disordered" evidence="23">
    <location>
        <begin position="773"/>
        <end position="794"/>
    </location>
</feature>
<dbReference type="PROSITE" id="PS50011">
    <property type="entry name" value="PROTEIN_KINASE_DOM"/>
    <property type="match status" value="1"/>
</dbReference>
<evidence type="ECO:0000256" key="8">
    <source>
        <dbReference type="ARBA" id="ARBA00022729"/>
    </source>
</evidence>
<dbReference type="GO" id="GO:0009626">
    <property type="term" value="P:plant-type hypersensitive response"/>
    <property type="evidence" value="ECO:0007669"/>
    <property type="project" value="UniProtKB-ARBA"/>
</dbReference>
<feature type="binding site" evidence="21">
    <location>
        <position position="1247"/>
    </location>
    <ligand>
        <name>ATP</name>
        <dbReference type="ChEBI" id="CHEBI:30616"/>
    </ligand>
</feature>
<evidence type="ECO:0000256" key="4">
    <source>
        <dbReference type="ARBA" id="ARBA00022475"/>
    </source>
</evidence>
<keyword evidence="4" id="KW-1003">Cell membrane</keyword>
<feature type="compositionally biased region" description="Polar residues" evidence="23">
    <location>
        <begin position="620"/>
        <end position="632"/>
    </location>
</feature>
<evidence type="ECO:0000256" key="23">
    <source>
        <dbReference type="SAM" id="MobiDB-lite"/>
    </source>
</evidence>
<proteinExistence type="inferred from homology"/>
<dbReference type="PANTHER" id="PTHR47490:SF2">
    <property type="entry name" value="PROTEIN BLISTER"/>
    <property type="match status" value="1"/>
</dbReference>
<dbReference type="FunFam" id="2.60.120.200:FF:000103">
    <property type="entry name" value="L-type lectin-domain containing receptor kinase IX.1"/>
    <property type="match status" value="1"/>
</dbReference>
<feature type="compositionally biased region" description="Basic and acidic residues" evidence="23">
    <location>
        <begin position="427"/>
        <end position="443"/>
    </location>
</feature>
<feature type="transmembrane region" description="Helical" evidence="24">
    <location>
        <begin position="1151"/>
        <end position="1175"/>
    </location>
</feature>
<dbReference type="FunFam" id="1.10.510.10:FF:000240">
    <property type="entry name" value="Lectin-domain containing receptor kinase A4.3"/>
    <property type="match status" value="1"/>
</dbReference>
<dbReference type="Pfam" id="PF00069">
    <property type="entry name" value="Pkinase"/>
    <property type="match status" value="1"/>
</dbReference>
<evidence type="ECO:0000256" key="15">
    <source>
        <dbReference type="ARBA" id="ARBA00023136"/>
    </source>
</evidence>
<feature type="region of interest" description="Disordered" evidence="23">
    <location>
        <begin position="605"/>
        <end position="639"/>
    </location>
</feature>
<dbReference type="Pfam" id="PF00139">
    <property type="entry name" value="Lectin_legB"/>
    <property type="match status" value="1"/>
</dbReference>
<dbReference type="InterPro" id="IPR044194">
    <property type="entry name" value="BLISTER"/>
</dbReference>
<keyword evidence="16" id="KW-0675">Receptor</keyword>
<evidence type="ECO:0000313" key="27">
    <source>
        <dbReference type="Proteomes" id="UP000734854"/>
    </source>
</evidence>
<evidence type="ECO:0000256" key="14">
    <source>
        <dbReference type="ARBA" id="ARBA00022989"/>
    </source>
</evidence>
<keyword evidence="10 21" id="KW-0547">Nucleotide-binding</keyword>
<keyword evidence="15 24" id="KW-0472">Membrane</keyword>
<feature type="region of interest" description="Disordered" evidence="23">
    <location>
        <begin position="350"/>
        <end position="375"/>
    </location>
</feature>
<organism evidence="26 27">
    <name type="scientific">Zingiber officinale</name>
    <name type="common">Ginger</name>
    <name type="synonym">Amomum zingiber</name>
    <dbReference type="NCBI Taxonomy" id="94328"/>
    <lineage>
        <taxon>Eukaryota</taxon>
        <taxon>Viridiplantae</taxon>
        <taxon>Streptophyta</taxon>
        <taxon>Embryophyta</taxon>
        <taxon>Tracheophyta</taxon>
        <taxon>Spermatophyta</taxon>
        <taxon>Magnoliopsida</taxon>
        <taxon>Liliopsida</taxon>
        <taxon>Zingiberales</taxon>
        <taxon>Zingiberaceae</taxon>
        <taxon>Zingiber</taxon>
    </lineage>
</organism>
<evidence type="ECO:0000256" key="18">
    <source>
        <dbReference type="ARBA" id="ARBA00058054"/>
    </source>
</evidence>
<dbReference type="InterPro" id="IPR001220">
    <property type="entry name" value="Legume_lectin_dom"/>
</dbReference>
<dbReference type="InterPro" id="IPR000719">
    <property type="entry name" value="Prot_kinase_dom"/>
</dbReference>
<dbReference type="PANTHER" id="PTHR47490">
    <property type="entry name" value="PROTEIN BLISTER"/>
    <property type="match status" value="1"/>
</dbReference>
<dbReference type="GO" id="GO:0005886">
    <property type="term" value="C:plasma membrane"/>
    <property type="evidence" value="ECO:0007669"/>
    <property type="project" value="UniProtKB-SubCell"/>
</dbReference>
<dbReference type="GO" id="GO:0004674">
    <property type="term" value="F:protein serine/threonine kinase activity"/>
    <property type="evidence" value="ECO:0007669"/>
    <property type="project" value="UniProtKB-KW"/>
</dbReference>
<evidence type="ECO:0000256" key="11">
    <source>
        <dbReference type="ARBA" id="ARBA00022777"/>
    </source>
</evidence>
<evidence type="ECO:0000256" key="22">
    <source>
        <dbReference type="SAM" id="Coils"/>
    </source>
</evidence>
<feature type="compositionally biased region" description="Low complexity" evidence="23">
    <location>
        <begin position="37"/>
        <end position="51"/>
    </location>
</feature>
<dbReference type="FunFam" id="3.30.200.20:FF:000168">
    <property type="entry name" value="L-type lectin-domain containing receptor kinase IX.1"/>
    <property type="match status" value="1"/>
</dbReference>
<keyword evidence="6" id="KW-0808">Transferase</keyword>
<keyword evidence="14 24" id="KW-1133">Transmembrane helix</keyword>
<accession>A0A8J5BUJ4</accession>
<feature type="compositionally biased region" description="Basic and acidic residues" evidence="23">
    <location>
        <begin position="18"/>
        <end position="31"/>
    </location>
</feature>
<keyword evidence="9" id="KW-0430">Lectin</keyword>
<comment type="similarity">
    <text evidence="3">In the C-terminal section; belongs to the protein kinase superfamily. Ser/Thr protein kinase family.</text>
</comment>
<evidence type="ECO:0000256" key="3">
    <source>
        <dbReference type="ARBA" id="ARBA00010217"/>
    </source>
</evidence>
<evidence type="ECO:0000256" key="16">
    <source>
        <dbReference type="ARBA" id="ARBA00023170"/>
    </source>
</evidence>
<evidence type="ECO:0000256" key="5">
    <source>
        <dbReference type="ARBA" id="ARBA00022527"/>
    </source>
</evidence>
<keyword evidence="12" id="KW-0611">Plant defense</keyword>
<keyword evidence="11" id="KW-0418">Kinase</keyword>